<dbReference type="Proteomes" id="UP000054107">
    <property type="component" value="Unassembled WGS sequence"/>
</dbReference>
<dbReference type="Gene3D" id="3.40.50.1000">
    <property type="entry name" value="HAD superfamily/HAD-like"/>
    <property type="match status" value="3"/>
</dbReference>
<evidence type="ECO:0000313" key="1">
    <source>
        <dbReference type="EMBL" id="CEP16528.1"/>
    </source>
</evidence>
<dbReference type="STRING" id="35722.A0A0B7NMH4"/>
<dbReference type="PANTHER" id="PTHR19288">
    <property type="entry name" value="4-NITROPHENYLPHOSPHATASE-RELATED"/>
    <property type="match status" value="1"/>
</dbReference>
<evidence type="ECO:0000313" key="2">
    <source>
        <dbReference type="Proteomes" id="UP000054107"/>
    </source>
</evidence>
<evidence type="ECO:0008006" key="3">
    <source>
        <dbReference type="Google" id="ProtNLM"/>
    </source>
</evidence>
<sequence>MTTPVINNPTEFASADETRDLAASFAASFGQNQPQQAHQHGAATPHGNEDGISARDWALFRDPVLHNERLEAIRQKKGFIIDMDGVIYHGSNLLPGAKEFVEFLEKNNKKYLFLTNNSAPTPRELQQKLQRLGIDGGTCYVIGEPGLAYALYDKGFFMNDHNPDYVVLGESAVYNFEKLTKAVQLVQQGAKLISTNLDVETLDSKGRKIPATGAFTACVELVTKTKAFFCGKPSALIMRYAQRVLGLSRLETCIIGDRMDTDIVAGISSEIDPVLVLSGVTEMSDLNLFAYHPFVILGGVYEIPNNDDKNKLTDSDLEEASRRASYL</sequence>
<dbReference type="InterPro" id="IPR023214">
    <property type="entry name" value="HAD_sf"/>
</dbReference>
<dbReference type="InterPro" id="IPR006357">
    <property type="entry name" value="HAD-SF_hydro_IIA"/>
</dbReference>
<dbReference type="SUPFAM" id="SSF56784">
    <property type="entry name" value="HAD-like"/>
    <property type="match status" value="1"/>
</dbReference>
<dbReference type="GO" id="GO:0016791">
    <property type="term" value="F:phosphatase activity"/>
    <property type="evidence" value="ECO:0007669"/>
    <property type="project" value="TreeGrafter"/>
</dbReference>
<proteinExistence type="predicted"/>
<organism evidence="1 2">
    <name type="scientific">Parasitella parasitica</name>
    <dbReference type="NCBI Taxonomy" id="35722"/>
    <lineage>
        <taxon>Eukaryota</taxon>
        <taxon>Fungi</taxon>
        <taxon>Fungi incertae sedis</taxon>
        <taxon>Mucoromycota</taxon>
        <taxon>Mucoromycotina</taxon>
        <taxon>Mucoromycetes</taxon>
        <taxon>Mucorales</taxon>
        <taxon>Mucorineae</taxon>
        <taxon>Mucoraceae</taxon>
        <taxon>Parasitella</taxon>
    </lineage>
</organism>
<gene>
    <name evidence="1" type="primary">PARPA_10794.1 scaffold 41684</name>
</gene>
<dbReference type="GO" id="GO:0005737">
    <property type="term" value="C:cytoplasm"/>
    <property type="evidence" value="ECO:0007669"/>
    <property type="project" value="TreeGrafter"/>
</dbReference>
<accession>A0A0B7NMH4</accession>
<dbReference type="OrthoDB" id="10251048at2759"/>
<dbReference type="Pfam" id="PF13242">
    <property type="entry name" value="Hydrolase_like"/>
    <property type="match status" value="1"/>
</dbReference>
<keyword evidence="2" id="KW-1185">Reference proteome</keyword>
<reference evidence="1 2" key="1">
    <citation type="submission" date="2014-09" db="EMBL/GenBank/DDBJ databases">
        <authorList>
            <person name="Ellenberger Sabrina"/>
        </authorList>
    </citation>
    <scope>NUCLEOTIDE SEQUENCE [LARGE SCALE GENOMIC DNA]</scope>
    <source>
        <strain evidence="1 2">CBS 412.66</strain>
    </source>
</reference>
<protein>
    <recommendedName>
        <fullName evidence="3">4-nitrophenylphosphatase</fullName>
    </recommendedName>
</protein>
<dbReference type="InterPro" id="IPR036412">
    <property type="entry name" value="HAD-like_sf"/>
</dbReference>
<dbReference type="AlphaFoldDB" id="A0A0B7NMH4"/>
<dbReference type="PANTHER" id="PTHR19288:SF46">
    <property type="entry name" value="HALOACID DEHALOGENASE-LIKE HYDROLASE DOMAIN-CONTAINING PROTEIN 2"/>
    <property type="match status" value="1"/>
</dbReference>
<name>A0A0B7NMH4_9FUNG</name>
<dbReference type="EMBL" id="LN733169">
    <property type="protein sequence ID" value="CEP16528.1"/>
    <property type="molecule type" value="Genomic_DNA"/>
</dbReference>
<dbReference type="Pfam" id="PF13344">
    <property type="entry name" value="Hydrolase_6"/>
    <property type="match status" value="1"/>
</dbReference>